<dbReference type="PANTHER" id="PTHR39662">
    <property type="entry name" value="DUF354 DOMAIN-CONTAINING PROTEIN-RELATED"/>
    <property type="match status" value="1"/>
</dbReference>
<dbReference type="EMBL" id="CAFBLQ010000178">
    <property type="protein sequence ID" value="CAB4881204.1"/>
    <property type="molecule type" value="Genomic_DNA"/>
</dbReference>
<dbReference type="PIRSF" id="PIRSF005357">
    <property type="entry name" value="UCP005357"/>
    <property type="match status" value="1"/>
</dbReference>
<proteinExistence type="predicted"/>
<dbReference type="InterPro" id="IPR007152">
    <property type="entry name" value="DUF354"/>
</dbReference>
<protein>
    <submittedName>
        <fullName evidence="1">Unannotated protein</fullName>
    </submittedName>
</protein>
<evidence type="ECO:0000313" key="1">
    <source>
        <dbReference type="EMBL" id="CAB4881204.1"/>
    </source>
</evidence>
<dbReference type="Pfam" id="PF04007">
    <property type="entry name" value="DUF354"/>
    <property type="match status" value="1"/>
</dbReference>
<dbReference type="SUPFAM" id="SSF53756">
    <property type="entry name" value="UDP-Glycosyltransferase/glycogen phosphorylase"/>
    <property type="match status" value="1"/>
</dbReference>
<dbReference type="PANTHER" id="PTHR39662:SF1">
    <property type="entry name" value="DUF354 DOMAIN-CONTAINING PROTEIN"/>
    <property type="match status" value="1"/>
</dbReference>
<reference evidence="1" key="1">
    <citation type="submission" date="2020-05" db="EMBL/GenBank/DDBJ databases">
        <authorList>
            <person name="Chiriac C."/>
            <person name="Salcher M."/>
            <person name="Ghai R."/>
            <person name="Kavagutti S V."/>
        </authorList>
    </citation>
    <scope>NUCLEOTIDE SEQUENCE</scope>
</reference>
<dbReference type="AlphaFoldDB" id="A0A6J7EJ70"/>
<accession>A0A6J7EJ70</accession>
<organism evidence="1">
    <name type="scientific">freshwater metagenome</name>
    <dbReference type="NCBI Taxonomy" id="449393"/>
    <lineage>
        <taxon>unclassified sequences</taxon>
        <taxon>metagenomes</taxon>
        <taxon>ecological metagenomes</taxon>
    </lineage>
</organism>
<name>A0A6J7EJ70_9ZZZZ</name>
<sequence length="338" mass="37046">MRVWVDLTNSPHVLVLRPVIERLRADGAQVEVTARDFAQTVELCERHGIDATVVGRHRGGRLGAKAVGLFSRSGALTRWARGRRFDLALGHGSNDVSVAARLLRIRCSTMFDYEFATVQHNVNCRLAQAVVVPDAIPPERLDRYGARGKLRPYPGLKEEYYLADFEPDPQVLAQLGLDPYAPLAVVRTPPEVALYHRFENDLFGAVLTRLRDQGQVVVLPRTAAQREALAAVGGLVIPERAIDAPSLIGLADLVVSAGGTMNREAVALGTPVWTTFEGRLGAVDERLIAQGRMRRLERPEDVTLERREAQARSAASGGRVRRDPALLVEHLTSPLNGA</sequence>
<gene>
    <name evidence="1" type="ORF">UFOPK3423_01366</name>
</gene>